<organism evidence="2 3">
    <name type="scientific">Ktedonosporobacter rubrisoli</name>
    <dbReference type="NCBI Taxonomy" id="2509675"/>
    <lineage>
        <taxon>Bacteria</taxon>
        <taxon>Bacillati</taxon>
        <taxon>Chloroflexota</taxon>
        <taxon>Ktedonobacteria</taxon>
        <taxon>Ktedonobacterales</taxon>
        <taxon>Ktedonosporobacteraceae</taxon>
        <taxon>Ktedonosporobacter</taxon>
    </lineage>
</organism>
<dbReference type="OrthoDB" id="7679326at2"/>
<dbReference type="KEGG" id="kbs:EPA93_09815"/>
<evidence type="ECO:0000313" key="2">
    <source>
        <dbReference type="EMBL" id="QBD76288.1"/>
    </source>
</evidence>
<dbReference type="RefSeq" id="WP_129886931.1">
    <property type="nucleotide sequence ID" value="NZ_CP035758.1"/>
</dbReference>
<evidence type="ECO:0000256" key="1">
    <source>
        <dbReference type="SAM" id="Phobius"/>
    </source>
</evidence>
<keyword evidence="1" id="KW-0472">Membrane</keyword>
<keyword evidence="1" id="KW-0812">Transmembrane</keyword>
<reference evidence="2 3" key="1">
    <citation type="submission" date="2019-01" db="EMBL/GenBank/DDBJ databases">
        <title>Ktedonosporobacter rubrisoli SCAWS-G2.</title>
        <authorList>
            <person name="Huang Y."/>
            <person name="Yan B."/>
        </authorList>
    </citation>
    <scope>NUCLEOTIDE SEQUENCE [LARGE SCALE GENOMIC DNA]</scope>
    <source>
        <strain evidence="2 3">SCAWS-G2</strain>
    </source>
</reference>
<dbReference type="Pfam" id="PF05437">
    <property type="entry name" value="AzlD"/>
    <property type="match status" value="1"/>
</dbReference>
<feature type="transmembrane region" description="Helical" evidence="1">
    <location>
        <begin position="45"/>
        <end position="73"/>
    </location>
</feature>
<accession>A0A4P6JM25</accession>
<evidence type="ECO:0000313" key="3">
    <source>
        <dbReference type="Proteomes" id="UP000290365"/>
    </source>
</evidence>
<dbReference type="AlphaFoldDB" id="A0A4P6JM25"/>
<feature type="transmembrane region" description="Helical" evidence="1">
    <location>
        <begin position="80"/>
        <end position="97"/>
    </location>
</feature>
<keyword evidence="3" id="KW-1185">Reference proteome</keyword>
<keyword evidence="1" id="KW-1133">Transmembrane helix</keyword>
<protein>
    <submittedName>
        <fullName evidence="2">AzlD domain-containing protein</fullName>
    </submittedName>
</protein>
<name>A0A4P6JM25_KTERU</name>
<dbReference type="Proteomes" id="UP000290365">
    <property type="component" value="Chromosome"/>
</dbReference>
<dbReference type="EMBL" id="CP035758">
    <property type="protein sequence ID" value="QBD76288.1"/>
    <property type="molecule type" value="Genomic_DNA"/>
</dbReference>
<proteinExistence type="predicted"/>
<gene>
    <name evidence="2" type="ORF">EPA93_09815</name>
</gene>
<dbReference type="InterPro" id="IPR008407">
    <property type="entry name" value="Brnchd-chn_aa_trnsp_AzlD"/>
</dbReference>
<sequence length="98" mass="10452">MLSNSLIAIFGMALVTYMVRAGGLWLMGFVKPSPWVEAWLKALPGAVIVSLVAPTVLASSLPETLAALATVLVAARTKKLFLAIVVGVGVVWMLRRFL</sequence>